<dbReference type="Proteomes" id="UP000298663">
    <property type="component" value="Chromosome X"/>
</dbReference>
<evidence type="ECO:0000313" key="2">
    <source>
        <dbReference type="Proteomes" id="UP000298663"/>
    </source>
</evidence>
<gene>
    <name evidence="1" type="ORF">L596_002265</name>
</gene>
<protein>
    <submittedName>
        <fullName evidence="1">Uncharacterized protein</fullName>
    </submittedName>
</protein>
<comment type="caution">
    <text evidence="1">The sequence shown here is derived from an EMBL/GenBank/DDBJ whole genome shotgun (WGS) entry which is preliminary data.</text>
</comment>
<sequence>MSRTALLDSLTHFLMFIEGGEHGGHASFRKTPHFRNQHRIQSLPGIFFRRFFFPGHATITDGQQFRCDKDVRFKA</sequence>
<proteinExistence type="predicted"/>
<evidence type="ECO:0000313" key="1">
    <source>
        <dbReference type="EMBL" id="TMS34733.1"/>
    </source>
</evidence>
<dbReference type="EMBL" id="CM016762">
    <property type="protein sequence ID" value="TMS34733.1"/>
    <property type="molecule type" value="Genomic_DNA"/>
</dbReference>
<accession>A0A4V6I7C6</accession>
<reference evidence="1 2" key="1">
    <citation type="journal article" date="2015" name="Genome Biol.">
        <title>Comparative genomics of Steinernema reveals deeply conserved gene regulatory networks.</title>
        <authorList>
            <person name="Dillman A.R."/>
            <person name="Macchietto M."/>
            <person name="Porter C.F."/>
            <person name="Rogers A."/>
            <person name="Williams B."/>
            <person name="Antoshechkin I."/>
            <person name="Lee M.M."/>
            <person name="Goodwin Z."/>
            <person name="Lu X."/>
            <person name="Lewis E.E."/>
            <person name="Goodrich-Blair H."/>
            <person name="Stock S.P."/>
            <person name="Adams B.J."/>
            <person name="Sternberg P.W."/>
            <person name="Mortazavi A."/>
        </authorList>
    </citation>
    <scope>NUCLEOTIDE SEQUENCE [LARGE SCALE GENOMIC DNA]</scope>
    <source>
        <strain evidence="1 2">ALL</strain>
    </source>
</reference>
<organism evidence="1 2">
    <name type="scientific">Steinernema carpocapsae</name>
    <name type="common">Entomopathogenic nematode</name>
    <dbReference type="NCBI Taxonomy" id="34508"/>
    <lineage>
        <taxon>Eukaryota</taxon>
        <taxon>Metazoa</taxon>
        <taxon>Ecdysozoa</taxon>
        <taxon>Nematoda</taxon>
        <taxon>Chromadorea</taxon>
        <taxon>Rhabditida</taxon>
        <taxon>Tylenchina</taxon>
        <taxon>Panagrolaimomorpha</taxon>
        <taxon>Strongyloidoidea</taxon>
        <taxon>Steinernematidae</taxon>
        <taxon>Steinernema</taxon>
    </lineage>
</organism>
<keyword evidence="2" id="KW-1185">Reference proteome</keyword>
<dbReference type="AlphaFoldDB" id="A0A4V6I7C6"/>
<dbReference type="EMBL" id="AZBU02000001">
    <property type="protein sequence ID" value="TMS34733.1"/>
    <property type="molecule type" value="Genomic_DNA"/>
</dbReference>
<reference evidence="1 2" key="2">
    <citation type="journal article" date="2019" name="G3 (Bethesda)">
        <title>Hybrid Assembly of the Genome of the Entomopathogenic Nematode Steinernema carpocapsae Identifies the X-Chromosome.</title>
        <authorList>
            <person name="Serra L."/>
            <person name="Macchietto M."/>
            <person name="Macias-Munoz A."/>
            <person name="McGill C.J."/>
            <person name="Rodriguez I.M."/>
            <person name="Rodriguez B."/>
            <person name="Murad R."/>
            <person name="Mortazavi A."/>
        </authorList>
    </citation>
    <scope>NUCLEOTIDE SEQUENCE [LARGE SCALE GENOMIC DNA]</scope>
    <source>
        <strain evidence="1 2">ALL</strain>
    </source>
</reference>
<name>A0A4V6I7C6_STECR</name>